<evidence type="ECO:0008006" key="4">
    <source>
        <dbReference type="Google" id="ProtNLM"/>
    </source>
</evidence>
<name>A0AAN9KL74_CLITE</name>
<sequence>MDVVVKKRGFFKRLKKASRRWKYLFSSFNWKSLAIFPVSLLDNLLFKFLSAFEAILLLLTACCFFLCCGCHF</sequence>
<keyword evidence="1" id="KW-0472">Membrane</keyword>
<gene>
    <name evidence="2" type="ORF">RJT34_04008</name>
</gene>
<evidence type="ECO:0000313" key="2">
    <source>
        <dbReference type="EMBL" id="KAK7319289.1"/>
    </source>
</evidence>
<accession>A0AAN9KL74</accession>
<dbReference type="AlphaFoldDB" id="A0AAN9KL74"/>
<feature type="transmembrane region" description="Helical" evidence="1">
    <location>
        <begin position="46"/>
        <end position="68"/>
    </location>
</feature>
<dbReference type="PANTHER" id="PTHR33726">
    <property type="entry name" value="TRANSMEMBRANE PROTEIN"/>
    <property type="match status" value="1"/>
</dbReference>
<keyword evidence="1" id="KW-1133">Transmembrane helix</keyword>
<reference evidence="2 3" key="1">
    <citation type="submission" date="2024-01" db="EMBL/GenBank/DDBJ databases">
        <title>The genomes of 5 underutilized Papilionoideae crops provide insights into root nodulation and disease resistance.</title>
        <authorList>
            <person name="Yuan L."/>
        </authorList>
    </citation>
    <scope>NUCLEOTIDE SEQUENCE [LARGE SCALE GENOMIC DNA]</scope>
    <source>
        <strain evidence="2">LY-2023</strain>
        <tissue evidence="2">Leaf</tissue>
    </source>
</reference>
<organism evidence="2 3">
    <name type="scientific">Clitoria ternatea</name>
    <name type="common">Butterfly pea</name>
    <dbReference type="NCBI Taxonomy" id="43366"/>
    <lineage>
        <taxon>Eukaryota</taxon>
        <taxon>Viridiplantae</taxon>
        <taxon>Streptophyta</taxon>
        <taxon>Embryophyta</taxon>
        <taxon>Tracheophyta</taxon>
        <taxon>Spermatophyta</taxon>
        <taxon>Magnoliopsida</taxon>
        <taxon>eudicotyledons</taxon>
        <taxon>Gunneridae</taxon>
        <taxon>Pentapetalae</taxon>
        <taxon>rosids</taxon>
        <taxon>fabids</taxon>
        <taxon>Fabales</taxon>
        <taxon>Fabaceae</taxon>
        <taxon>Papilionoideae</taxon>
        <taxon>50 kb inversion clade</taxon>
        <taxon>NPAAA clade</taxon>
        <taxon>indigoferoid/millettioid clade</taxon>
        <taxon>Phaseoleae</taxon>
        <taxon>Clitoria</taxon>
    </lineage>
</organism>
<dbReference type="PANTHER" id="PTHR33726:SF3">
    <property type="entry name" value="TRANSMEMBRANE PROTEIN"/>
    <property type="match status" value="1"/>
</dbReference>
<keyword evidence="3" id="KW-1185">Reference proteome</keyword>
<protein>
    <recommendedName>
        <fullName evidence="4">Transmembrane protein</fullName>
    </recommendedName>
</protein>
<comment type="caution">
    <text evidence="2">The sequence shown here is derived from an EMBL/GenBank/DDBJ whole genome shotgun (WGS) entry which is preliminary data.</text>
</comment>
<evidence type="ECO:0000256" key="1">
    <source>
        <dbReference type="SAM" id="Phobius"/>
    </source>
</evidence>
<keyword evidence="1" id="KW-0812">Transmembrane</keyword>
<proteinExistence type="predicted"/>
<evidence type="ECO:0000313" key="3">
    <source>
        <dbReference type="Proteomes" id="UP001359559"/>
    </source>
</evidence>
<dbReference type="Proteomes" id="UP001359559">
    <property type="component" value="Unassembled WGS sequence"/>
</dbReference>
<dbReference type="EMBL" id="JAYKXN010000001">
    <property type="protein sequence ID" value="KAK7319289.1"/>
    <property type="molecule type" value="Genomic_DNA"/>
</dbReference>
<feature type="transmembrane region" description="Helical" evidence="1">
    <location>
        <begin position="21"/>
        <end position="40"/>
    </location>
</feature>